<dbReference type="Proteomes" id="UP000682892">
    <property type="component" value="Unassembled WGS sequence"/>
</dbReference>
<gene>
    <name evidence="1" type="ORF">AaeL_AAEL013743</name>
</gene>
<dbReference type="STRING" id="7159.Q16IA5"/>
<evidence type="ECO:0000313" key="2">
    <source>
        <dbReference type="Proteomes" id="UP000682892"/>
    </source>
</evidence>
<protein>
    <submittedName>
        <fullName evidence="1">AAEL013743-PA</fullName>
    </submittedName>
</protein>
<dbReference type="PaxDb" id="7159-AAEL013743-PA"/>
<accession>Q16IA5</accession>
<reference evidence="1" key="2">
    <citation type="journal article" date="2007" name="Science">
        <title>Genome sequence of Aedes aegypti, a major arbovirus vector.</title>
        <authorList>
            <person name="Nene V."/>
            <person name="Wortman J.R."/>
            <person name="Lawson D."/>
            <person name="Haas B."/>
            <person name="Kodira C."/>
            <person name="Tu Z.J."/>
            <person name="Loftus B."/>
            <person name="Xi Z."/>
            <person name="Megy K."/>
            <person name="Grabherr M."/>
            <person name="Ren Q."/>
            <person name="Zdobnov E.M."/>
            <person name="Lobo N.F."/>
            <person name="Campbell K.S."/>
            <person name="Brown S.E."/>
            <person name="Bonaldo M.F."/>
            <person name="Zhu J."/>
            <person name="Sinkins S.P."/>
            <person name="Hogenkamp D.G."/>
            <person name="Amedeo P."/>
            <person name="Arensburger P."/>
            <person name="Atkinson P.W."/>
            <person name="Bidwell S."/>
            <person name="Biedler J."/>
            <person name="Birney E."/>
            <person name="Bruggner R.V."/>
            <person name="Costas J."/>
            <person name="Coy M.R."/>
            <person name="Crabtree J."/>
            <person name="Crawford M."/>
            <person name="Debruyn B."/>
            <person name="Decaprio D."/>
            <person name="Eiglmeier K."/>
            <person name="Eisenstadt E."/>
            <person name="El-Dorry H."/>
            <person name="Gelbart W.M."/>
            <person name="Gomes S.L."/>
            <person name="Hammond M."/>
            <person name="Hannick L.I."/>
            <person name="Hogan J.R."/>
            <person name="Holmes M.H."/>
            <person name="Jaffe D."/>
            <person name="Johnston J.S."/>
            <person name="Kennedy R.C."/>
            <person name="Koo H."/>
            <person name="Kravitz S."/>
            <person name="Kriventseva E.V."/>
            <person name="Kulp D."/>
            <person name="Labutti K."/>
            <person name="Lee E."/>
            <person name="Li S."/>
            <person name="Lovin D.D."/>
            <person name="Mao C."/>
            <person name="Mauceli E."/>
            <person name="Menck C.F."/>
            <person name="Miller J.R."/>
            <person name="Montgomery P."/>
            <person name="Mori A."/>
            <person name="Nascimento A.L."/>
            <person name="Naveira H.F."/>
            <person name="Nusbaum C."/>
            <person name="O'leary S."/>
            <person name="Orvis J."/>
            <person name="Pertea M."/>
            <person name="Quesneville H."/>
            <person name="Reidenbach K.R."/>
            <person name="Rogers Y.H."/>
            <person name="Roth C.W."/>
            <person name="Schneider J.R."/>
            <person name="Schatz M."/>
            <person name="Shumway M."/>
            <person name="Stanke M."/>
            <person name="Stinson E.O."/>
            <person name="Tubio J.M."/>
            <person name="Vanzee J.P."/>
            <person name="Verjovski-Almeida S."/>
            <person name="Werner D."/>
            <person name="White O."/>
            <person name="Wyder S."/>
            <person name="Zeng Q."/>
            <person name="Zhao Q."/>
            <person name="Zhao Y."/>
            <person name="Hill C.A."/>
            <person name="Raikhel A.S."/>
            <person name="Soares M.B."/>
            <person name="Knudson D.L."/>
            <person name="Lee N.H."/>
            <person name="Galagan J."/>
            <person name="Salzberg S.L."/>
            <person name="Paulsen I.T."/>
            <person name="Dimopoulos G."/>
            <person name="Collins F.H."/>
            <person name="Birren B."/>
            <person name="Fraser-Liggett C.M."/>
            <person name="Severson D.W."/>
        </authorList>
    </citation>
    <scope>NUCLEOTIDE SEQUENCE [LARGE SCALE GENOMIC DNA]</scope>
    <source>
        <strain evidence="1">Liverpool</strain>
    </source>
</reference>
<reference evidence="1" key="3">
    <citation type="submission" date="2012-09" db="EMBL/GenBank/DDBJ databases">
        <authorList>
            <consortium name="VectorBase"/>
        </authorList>
    </citation>
    <scope>NUCLEOTIDE SEQUENCE</scope>
    <source>
        <strain evidence="1">Liverpool</strain>
    </source>
</reference>
<organism evidence="1 2">
    <name type="scientific">Aedes aegypti</name>
    <name type="common">Yellowfever mosquito</name>
    <name type="synonym">Culex aegypti</name>
    <dbReference type="NCBI Taxonomy" id="7159"/>
    <lineage>
        <taxon>Eukaryota</taxon>
        <taxon>Metazoa</taxon>
        <taxon>Ecdysozoa</taxon>
        <taxon>Arthropoda</taxon>
        <taxon>Hexapoda</taxon>
        <taxon>Insecta</taxon>
        <taxon>Pterygota</taxon>
        <taxon>Neoptera</taxon>
        <taxon>Endopterygota</taxon>
        <taxon>Diptera</taxon>
        <taxon>Nematocera</taxon>
        <taxon>Culicoidea</taxon>
        <taxon>Culicidae</taxon>
        <taxon>Culicinae</taxon>
        <taxon>Aedini</taxon>
        <taxon>Aedes</taxon>
        <taxon>Stegomyia</taxon>
    </lineage>
</organism>
<reference evidence="1" key="1">
    <citation type="submission" date="2005-10" db="EMBL/GenBank/DDBJ databases">
        <authorList>
            <person name="Loftus B.J."/>
            <person name="Nene V.M."/>
            <person name="Hannick L.I."/>
            <person name="Bidwell S."/>
            <person name="Haas B."/>
            <person name="Amedeo P."/>
            <person name="Orvis J."/>
            <person name="Wortman J.R."/>
            <person name="White O.R."/>
            <person name="Salzberg S."/>
            <person name="Shumway M."/>
            <person name="Koo H."/>
            <person name="Zhao Y."/>
            <person name="Holmes M."/>
            <person name="Miller J."/>
            <person name="Schatz M."/>
            <person name="Pop M."/>
            <person name="Pai G."/>
            <person name="Utterback T."/>
            <person name="Rogers Y.-H."/>
            <person name="Kravitz S."/>
            <person name="Fraser C.M."/>
        </authorList>
    </citation>
    <scope>NUCLEOTIDE SEQUENCE</scope>
    <source>
        <strain evidence="1">Liverpool</strain>
    </source>
</reference>
<dbReference type="EMBL" id="CH478093">
    <property type="protein sequence ID" value="EAT33993.1"/>
    <property type="molecule type" value="Genomic_DNA"/>
</dbReference>
<name>Q16IA5_AEDAE</name>
<dbReference type="HOGENOM" id="CLU_2656444_0_0_1"/>
<dbReference type="AlphaFoldDB" id="Q16IA5"/>
<proteinExistence type="predicted"/>
<sequence>MIHETTFGTAEVSVQMKEKYFVEESDTWEMEKVAAKEPSGVDTMIAQFPTLAHIEGCSHQDNDFIDFVSLVTSNEV</sequence>
<evidence type="ECO:0000313" key="1">
    <source>
        <dbReference type="EMBL" id="EAT33993.1"/>
    </source>
</evidence>